<feature type="transmembrane region" description="Helical" evidence="8">
    <location>
        <begin position="318"/>
        <end position="345"/>
    </location>
</feature>
<feature type="transmembrane region" description="Helical" evidence="8">
    <location>
        <begin position="62"/>
        <end position="82"/>
    </location>
</feature>
<organism evidence="10 11">
    <name type="scientific">Paenalcaligenes hermetiae</name>
    <dbReference type="NCBI Taxonomy" id="1157987"/>
    <lineage>
        <taxon>Bacteria</taxon>
        <taxon>Pseudomonadati</taxon>
        <taxon>Pseudomonadota</taxon>
        <taxon>Betaproteobacteria</taxon>
        <taxon>Burkholderiales</taxon>
        <taxon>Alcaligenaceae</taxon>
        <taxon>Paenalcaligenes</taxon>
    </lineage>
</organism>
<keyword evidence="6 8" id="KW-1133">Transmembrane helix</keyword>
<dbReference type="EMBL" id="BAABKD010000008">
    <property type="protein sequence ID" value="GAA5088464.1"/>
    <property type="molecule type" value="Genomic_DNA"/>
</dbReference>
<evidence type="ECO:0000256" key="6">
    <source>
        <dbReference type="ARBA" id="ARBA00022989"/>
    </source>
</evidence>
<dbReference type="InterPro" id="IPR011701">
    <property type="entry name" value="MFS"/>
</dbReference>
<evidence type="ECO:0000256" key="3">
    <source>
        <dbReference type="ARBA" id="ARBA00022448"/>
    </source>
</evidence>
<feature type="transmembrane region" description="Helical" evidence="8">
    <location>
        <begin position="94"/>
        <end position="113"/>
    </location>
</feature>
<accession>A0ABP9M411</accession>
<evidence type="ECO:0000313" key="11">
    <source>
        <dbReference type="Proteomes" id="UP001500227"/>
    </source>
</evidence>
<evidence type="ECO:0000256" key="7">
    <source>
        <dbReference type="ARBA" id="ARBA00023136"/>
    </source>
</evidence>
<dbReference type="InterPro" id="IPR036259">
    <property type="entry name" value="MFS_trans_sf"/>
</dbReference>
<dbReference type="Gene3D" id="1.20.1250.20">
    <property type="entry name" value="MFS general substrate transporter like domains"/>
    <property type="match status" value="1"/>
</dbReference>
<dbReference type="SUPFAM" id="SSF103473">
    <property type="entry name" value="MFS general substrate transporter"/>
    <property type="match status" value="1"/>
</dbReference>
<feature type="transmembrane region" description="Helical" evidence="8">
    <location>
        <begin position="382"/>
        <end position="400"/>
    </location>
</feature>
<evidence type="ECO:0000256" key="2">
    <source>
        <dbReference type="ARBA" id="ARBA00008335"/>
    </source>
</evidence>
<comment type="similarity">
    <text evidence="2">Belongs to the major facilitator superfamily.</text>
</comment>
<feature type="domain" description="Major facilitator superfamily (MFS) profile" evidence="9">
    <location>
        <begin position="24"/>
        <end position="404"/>
    </location>
</feature>
<dbReference type="InterPro" id="IPR020846">
    <property type="entry name" value="MFS_dom"/>
</dbReference>
<dbReference type="Pfam" id="PF07690">
    <property type="entry name" value="MFS_1"/>
    <property type="match status" value="2"/>
</dbReference>
<dbReference type="PROSITE" id="PS50850">
    <property type="entry name" value="MFS"/>
    <property type="match status" value="1"/>
</dbReference>
<sequence length="404" mass="43549">MESSTPQPRPHTDATSWVTRGTPAYQHATLALFLLGFASFSLIYCVQPLLPEFTTSFAISPANSALALSLTTGFLAFSIVLSGAFSQGLARKHLMFGSMLIAALLNIACAFISNWPLLLSIRAIEGFVLGGVPAIAMAWIAEEIHPADLSKSMGVYIAGTAFGGMIGRVGMGLVVEHFSWHVAMAALGGLCVLAALGFMYLLPASKHFRPQRGSPLQFHLHAWRQHLANPRLLNLYAFAFLIMSVFVTTFNYVTFRLSQSPFDLSPTQISLIFLCYSLGIMSSSLAGNFSQRLGSKTAVLISLALMLFGLITTLSNQLLWIVVGIALMTFGFFVAHALASSYVGLEAKSTKAHATSLYLLFYYLGSSVTGSAGGWFWQHGGWSAVIALCGTATLVAILLIQKRR</sequence>
<evidence type="ECO:0000256" key="4">
    <source>
        <dbReference type="ARBA" id="ARBA00022475"/>
    </source>
</evidence>
<protein>
    <submittedName>
        <fullName evidence="10">MFS transporter</fullName>
    </submittedName>
</protein>
<feature type="transmembrane region" description="Helical" evidence="8">
    <location>
        <begin position="357"/>
        <end position="376"/>
    </location>
</feature>
<feature type="transmembrane region" description="Helical" evidence="8">
    <location>
        <begin position="293"/>
        <end position="312"/>
    </location>
</feature>
<feature type="transmembrane region" description="Helical" evidence="8">
    <location>
        <begin position="153"/>
        <end position="174"/>
    </location>
</feature>
<feature type="transmembrane region" description="Helical" evidence="8">
    <location>
        <begin position="119"/>
        <end position="141"/>
    </location>
</feature>
<comment type="caution">
    <text evidence="10">The sequence shown here is derived from an EMBL/GenBank/DDBJ whole genome shotgun (WGS) entry which is preliminary data.</text>
</comment>
<name>A0ABP9M411_9BURK</name>
<evidence type="ECO:0000256" key="1">
    <source>
        <dbReference type="ARBA" id="ARBA00004651"/>
    </source>
</evidence>
<keyword evidence="5 8" id="KW-0812">Transmembrane</keyword>
<feature type="transmembrane region" description="Helical" evidence="8">
    <location>
        <begin position="180"/>
        <end position="202"/>
    </location>
</feature>
<proteinExistence type="inferred from homology"/>
<dbReference type="RefSeq" id="WP_345370097.1">
    <property type="nucleotide sequence ID" value="NZ_BAABKD010000008.1"/>
</dbReference>
<evidence type="ECO:0000256" key="8">
    <source>
        <dbReference type="SAM" id="Phobius"/>
    </source>
</evidence>
<keyword evidence="3" id="KW-0813">Transport</keyword>
<feature type="transmembrane region" description="Helical" evidence="8">
    <location>
        <begin position="267"/>
        <end position="286"/>
    </location>
</feature>
<keyword evidence="7 8" id="KW-0472">Membrane</keyword>
<evidence type="ECO:0000259" key="9">
    <source>
        <dbReference type="PROSITE" id="PS50850"/>
    </source>
</evidence>
<keyword evidence="4" id="KW-1003">Cell membrane</keyword>
<dbReference type="PANTHER" id="PTHR43271">
    <property type="entry name" value="BLL2771 PROTEIN"/>
    <property type="match status" value="1"/>
</dbReference>
<keyword evidence="11" id="KW-1185">Reference proteome</keyword>
<comment type="subcellular location">
    <subcellularLocation>
        <location evidence="1">Cell membrane</location>
        <topology evidence="1">Multi-pass membrane protein</topology>
    </subcellularLocation>
</comment>
<dbReference type="Proteomes" id="UP001500227">
    <property type="component" value="Unassembled WGS sequence"/>
</dbReference>
<dbReference type="CDD" id="cd17324">
    <property type="entry name" value="MFS_NepI_like"/>
    <property type="match status" value="1"/>
</dbReference>
<feature type="transmembrane region" description="Helical" evidence="8">
    <location>
        <begin position="233"/>
        <end position="255"/>
    </location>
</feature>
<evidence type="ECO:0000313" key="10">
    <source>
        <dbReference type="EMBL" id="GAA5088464.1"/>
    </source>
</evidence>
<evidence type="ECO:0000256" key="5">
    <source>
        <dbReference type="ARBA" id="ARBA00022692"/>
    </source>
</evidence>
<feature type="transmembrane region" description="Helical" evidence="8">
    <location>
        <begin position="30"/>
        <end position="50"/>
    </location>
</feature>
<dbReference type="PANTHER" id="PTHR43271:SF1">
    <property type="entry name" value="INNER MEMBRANE TRANSPORT PROTEIN YNFM"/>
    <property type="match status" value="1"/>
</dbReference>
<gene>
    <name evidence="10" type="ORF">GCM10023337_10090</name>
</gene>
<reference evidence="11" key="1">
    <citation type="journal article" date="2019" name="Int. J. Syst. Evol. Microbiol.">
        <title>The Global Catalogue of Microorganisms (GCM) 10K type strain sequencing project: providing services to taxonomists for standard genome sequencing and annotation.</title>
        <authorList>
            <consortium name="The Broad Institute Genomics Platform"/>
            <consortium name="The Broad Institute Genome Sequencing Center for Infectious Disease"/>
            <person name="Wu L."/>
            <person name="Ma J."/>
        </authorList>
    </citation>
    <scope>NUCLEOTIDE SEQUENCE [LARGE SCALE GENOMIC DNA]</scope>
    <source>
        <strain evidence="11">JCM 18423</strain>
    </source>
</reference>